<dbReference type="SUPFAM" id="SSF53098">
    <property type="entry name" value="Ribonuclease H-like"/>
    <property type="match status" value="1"/>
</dbReference>
<dbReference type="Proteomes" id="UP001141552">
    <property type="component" value="Unassembled WGS sequence"/>
</dbReference>
<dbReference type="InterPro" id="IPR012337">
    <property type="entry name" value="RNaseH-like_sf"/>
</dbReference>
<gene>
    <name evidence="3" type="ORF">Tsubulata_024957</name>
</gene>
<dbReference type="InterPro" id="IPR051181">
    <property type="entry name" value="CAF1_poly(A)_ribonucleases"/>
</dbReference>
<evidence type="ECO:0000256" key="2">
    <source>
        <dbReference type="ARBA" id="ARBA00008372"/>
    </source>
</evidence>
<dbReference type="InterPro" id="IPR006941">
    <property type="entry name" value="RNase_CAF1"/>
</dbReference>
<dbReference type="GO" id="GO:0003723">
    <property type="term" value="F:RNA binding"/>
    <property type="evidence" value="ECO:0007669"/>
    <property type="project" value="TreeGrafter"/>
</dbReference>
<name>A0A9Q0FKU7_9ROSI</name>
<sequence>MMHRLLLLQRRLFCSKPSQTRPDHNHNHPWSVKQVTKSNFADSLEDLKSHISSSDFIAVSLQNSGSFSAPWHRVSPFDTPYTAYLKAKHAAQRFQILQFALCPFSFTSSNLTAHPYNFHLFPRDELKLGLPAYSFSCQAASLKAMAREGFDFNACISNGISYLSREQEPAAKLRMGNPIVAGRVQKSSSTPTVADSVFVQRVRSRIKNWKNACKGSVSKADDALLKSLRSLVTGNEDFDSRPSMSIDVCSEQQVQLVVEMLHEMADDLVALIIPAKGGQTRAVRAVLTTSKDDKDLLLRKLQGLEDEQNKKVRGFREVIDMISASKKPIISHNSLQDLTFIHSKFLTPLPPSMDEFMHSLSLAFPQVIDVKHLMKEIGLKREAAHIPSAMSYLKNRLFAPVDVEISSQENEGNIHGHNAVRICQLFGMLSNILKIDRNTVPSDENRTLEAYANTFSPFFIDQEEPNGDDIRIWTNNSQKVSCQDVVFLWGFSGTLTAGALKNLLRESHAVFGDEFDVRLVEKSCAILVFRQPGVSRTFLTIMNSVDICGPLRDMVAEGLRAAGYETYNRACRLGLWEASLADSLDQALTDPECSSEADTPTKSSDSYLCTEWMVNLDDL</sequence>
<organism evidence="3 4">
    <name type="scientific">Turnera subulata</name>
    <dbReference type="NCBI Taxonomy" id="218843"/>
    <lineage>
        <taxon>Eukaryota</taxon>
        <taxon>Viridiplantae</taxon>
        <taxon>Streptophyta</taxon>
        <taxon>Embryophyta</taxon>
        <taxon>Tracheophyta</taxon>
        <taxon>Spermatophyta</taxon>
        <taxon>Magnoliopsida</taxon>
        <taxon>eudicotyledons</taxon>
        <taxon>Gunneridae</taxon>
        <taxon>Pentapetalae</taxon>
        <taxon>rosids</taxon>
        <taxon>fabids</taxon>
        <taxon>Malpighiales</taxon>
        <taxon>Passifloraceae</taxon>
        <taxon>Turnera</taxon>
    </lineage>
</organism>
<comment type="caution">
    <text evidence="3">The sequence shown here is derived from an EMBL/GenBank/DDBJ whole genome shotgun (WGS) entry which is preliminary data.</text>
</comment>
<dbReference type="GO" id="GO:0000175">
    <property type="term" value="F:3'-5'-RNA exonuclease activity"/>
    <property type="evidence" value="ECO:0007669"/>
    <property type="project" value="TreeGrafter"/>
</dbReference>
<dbReference type="InterPro" id="IPR036397">
    <property type="entry name" value="RNaseH_sf"/>
</dbReference>
<dbReference type="AlphaFoldDB" id="A0A9Q0FKU7"/>
<reference evidence="3" key="1">
    <citation type="submission" date="2022-02" db="EMBL/GenBank/DDBJ databases">
        <authorList>
            <person name="Henning P.M."/>
            <person name="McCubbin A.G."/>
            <person name="Shore J.S."/>
        </authorList>
    </citation>
    <scope>NUCLEOTIDE SEQUENCE</scope>
    <source>
        <strain evidence="3">F60SS</strain>
        <tissue evidence="3">Leaves</tissue>
    </source>
</reference>
<dbReference type="EMBL" id="JAKUCV010004988">
    <property type="protein sequence ID" value="KAJ4833228.1"/>
    <property type="molecule type" value="Genomic_DNA"/>
</dbReference>
<proteinExistence type="inferred from homology"/>
<keyword evidence="4" id="KW-1185">Reference proteome</keyword>
<comment type="similarity">
    <text evidence="2">Belongs to the CAF1 family.</text>
</comment>
<evidence type="ECO:0000313" key="3">
    <source>
        <dbReference type="EMBL" id="KAJ4833228.1"/>
    </source>
</evidence>
<dbReference type="Gene3D" id="3.30.420.10">
    <property type="entry name" value="Ribonuclease H-like superfamily/Ribonuclease H"/>
    <property type="match status" value="2"/>
</dbReference>
<dbReference type="PANTHER" id="PTHR15092">
    <property type="entry name" value="POLY A -SPECIFIC RIBONUCLEASE/TARGET OF EGR1, MEMBER 1"/>
    <property type="match status" value="1"/>
</dbReference>
<dbReference type="PANTHER" id="PTHR15092:SF42">
    <property type="entry name" value="POLY(A)-SPECIFIC RIBONUCLEASE PARN-LIKE"/>
    <property type="match status" value="1"/>
</dbReference>
<comment type="cofactor">
    <cofactor evidence="1">
        <name>a divalent metal cation</name>
        <dbReference type="ChEBI" id="CHEBI:60240"/>
    </cofactor>
</comment>
<protein>
    <submittedName>
        <fullName evidence="3">Uncharacterized protein</fullName>
    </submittedName>
</protein>
<dbReference type="Pfam" id="PF04857">
    <property type="entry name" value="CAF1"/>
    <property type="match status" value="1"/>
</dbReference>
<dbReference type="OrthoDB" id="1432093at2759"/>
<reference evidence="3" key="2">
    <citation type="journal article" date="2023" name="Plants (Basel)">
        <title>Annotation of the Turnera subulata (Passifloraceae) Draft Genome Reveals the S-Locus Evolved after the Divergence of Turneroideae from Passifloroideae in a Stepwise Manner.</title>
        <authorList>
            <person name="Henning P.M."/>
            <person name="Roalson E.H."/>
            <person name="Mir W."/>
            <person name="McCubbin A.G."/>
            <person name="Shore J.S."/>
        </authorList>
    </citation>
    <scope>NUCLEOTIDE SEQUENCE</scope>
    <source>
        <strain evidence="3">F60SS</strain>
    </source>
</reference>
<evidence type="ECO:0000256" key="1">
    <source>
        <dbReference type="ARBA" id="ARBA00001968"/>
    </source>
</evidence>
<evidence type="ECO:0000313" key="4">
    <source>
        <dbReference type="Proteomes" id="UP001141552"/>
    </source>
</evidence>
<accession>A0A9Q0FKU7</accession>